<sequence>MIQQPPQQRAQKVTSKVSSKSQQPTNTVSFPKSSTSTMTLPPRSVAHYNKIQKPHKTTPKTTSEFFFHSPFTIHEANCFMCVSRKARKVQTMPYEQVLLDFVQTTNNQELTPIRSRKTNGKPKESTPIPSFTMKNDIPSNMFTSRSNADGFSEAVNTSIPRRQQPQTTTTQCSTSTGEASQRRRSFLLTHCCMDDDLLCHDEELQKQSPLKATKSEEVRPILRHSTIPSAMQRPQRRMLSINELLN</sequence>
<gene>
    <name evidence="2" type="ORF">C9374_003840</name>
</gene>
<evidence type="ECO:0000313" key="2">
    <source>
        <dbReference type="EMBL" id="KAG2394076.1"/>
    </source>
</evidence>
<feature type="compositionally biased region" description="Polar residues" evidence="1">
    <location>
        <begin position="127"/>
        <end position="149"/>
    </location>
</feature>
<feature type="region of interest" description="Disordered" evidence="1">
    <location>
        <begin position="113"/>
        <end position="179"/>
    </location>
</feature>
<dbReference type="GeneID" id="68096295"/>
<accession>A0AA88H8C2</accession>
<evidence type="ECO:0000313" key="3">
    <source>
        <dbReference type="Proteomes" id="UP000816034"/>
    </source>
</evidence>
<reference evidence="2 3" key="1">
    <citation type="journal article" date="2018" name="BMC Genomics">
        <title>The genome of Naegleria lovaniensis, the basis for a comparative approach to unravel pathogenicity factors of the human pathogenic amoeba N. fowleri.</title>
        <authorList>
            <person name="Liechti N."/>
            <person name="Schurch N."/>
            <person name="Bruggmann R."/>
            <person name="Wittwer M."/>
        </authorList>
    </citation>
    <scope>NUCLEOTIDE SEQUENCE [LARGE SCALE GENOMIC DNA]</scope>
    <source>
        <strain evidence="2 3">ATCC 30569</strain>
    </source>
</reference>
<protein>
    <submittedName>
        <fullName evidence="2">Uncharacterized protein</fullName>
    </submittedName>
</protein>
<feature type="region of interest" description="Disordered" evidence="1">
    <location>
        <begin position="1"/>
        <end position="41"/>
    </location>
</feature>
<evidence type="ECO:0000256" key="1">
    <source>
        <dbReference type="SAM" id="MobiDB-lite"/>
    </source>
</evidence>
<feature type="compositionally biased region" description="Polar residues" evidence="1">
    <location>
        <begin position="1"/>
        <end position="10"/>
    </location>
</feature>
<dbReference type="RefSeq" id="XP_044555970.1">
    <property type="nucleotide sequence ID" value="XM_044693413.1"/>
</dbReference>
<proteinExistence type="predicted"/>
<dbReference type="AlphaFoldDB" id="A0AA88H8C2"/>
<organism evidence="2 3">
    <name type="scientific">Naegleria lovaniensis</name>
    <name type="common">Amoeba</name>
    <dbReference type="NCBI Taxonomy" id="51637"/>
    <lineage>
        <taxon>Eukaryota</taxon>
        <taxon>Discoba</taxon>
        <taxon>Heterolobosea</taxon>
        <taxon>Tetramitia</taxon>
        <taxon>Eutetramitia</taxon>
        <taxon>Vahlkampfiidae</taxon>
        <taxon>Naegleria</taxon>
    </lineage>
</organism>
<keyword evidence="3" id="KW-1185">Reference proteome</keyword>
<name>A0AA88H8C2_NAELO</name>
<feature type="compositionally biased region" description="Low complexity" evidence="1">
    <location>
        <begin position="157"/>
        <end position="176"/>
    </location>
</feature>
<comment type="caution">
    <text evidence="2">The sequence shown here is derived from an EMBL/GenBank/DDBJ whole genome shotgun (WGS) entry which is preliminary data.</text>
</comment>
<feature type="compositionally biased region" description="Polar residues" evidence="1">
    <location>
        <begin position="24"/>
        <end position="39"/>
    </location>
</feature>
<dbReference type="Proteomes" id="UP000816034">
    <property type="component" value="Unassembled WGS sequence"/>
</dbReference>
<dbReference type="EMBL" id="PYSW02000001">
    <property type="protein sequence ID" value="KAG2394076.1"/>
    <property type="molecule type" value="Genomic_DNA"/>
</dbReference>
<feature type="compositionally biased region" description="Low complexity" evidence="1">
    <location>
        <begin position="11"/>
        <end position="23"/>
    </location>
</feature>